<reference evidence="2 3" key="1">
    <citation type="submission" date="2015-12" db="EMBL/GenBank/DDBJ databases">
        <title>The genome of Folsomia candida.</title>
        <authorList>
            <person name="Faddeeva A."/>
            <person name="Derks M.F."/>
            <person name="Anvar Y."/>
            <person name="Smit S."/>
            <person name="Van Straalen N."/>
            <person name="Roelofs D."/>
        </authorList>
    </citation>
    <scope>NUCLEOTIDE SEQUENCE [LARGE SCALE GENOMIC DNA]</scope>
    <source>
        <strain evidence="2 3">VU population</strain>
        <tissue evidence="2">Whole body</tissue>
    </source>
</reference>
<keyword evidence="1" id="KW-0472">Membrane</keyword>
<dbReference type="AlphaFoldDB" id="A0A226DT61"/>
<accession>A0A226DT61</accession>
<feature type="transmembrane region" description="Helical" evidence="1">
    <location>
        <begin position="298"/>
        <end position="320"/>
    </location>
</feature>
<keyword evidence="1" id="KW-1133">Transmembrane helix</keyword>
<evidence type="ECO:0000313" key="3">
    <source>
        <dbReference type="Proteomes" id="UP000198287"/>
    </source>
</evidence>
<keyword evidence="3" id="KW-1185">Reference proteome</keyword>
<proteinExistence type="predicted"/>
<feature type="transmembrane region" description="Helical" evidence="1">
    <location>
        <begin position="64"/>
        <end position="84"/>
    </location>
</feature>
<organism evidence="2 3">
    <name type="scientific">Folsomia candida</name>
    <name type="common">Springtail</name>
    <dbReference type="NCBI Taxonomy" id="158441"/>
    <lineage>
        <taxon>Eukaryota</taxon>
        <taxon>Metazoa</taxon>
        <taxon>Ecdysozoa</taxon>
        <taxon>Arthropoda</taxon>
        <taxon>Hexapoda</taxon>
        <taxon>Collembola</taxon>
        <taxon>Entomobryomorpha</taxon>
        <taxon>Isotomoidea</taxon>
        <taxon>Isotomidae</taxon>
        <taxon>Proisotominae</taxon>
        <taxon>Folsomia</taxon>
    </lineage>
</organism>
<dbReference type="Proteomes" id="UP000198287">
    <property type="component" value="Unassembled WGS sequence"/>
</dbReference>
<sequence length="453" mass="51223">METTSTTKQLLPIFTFLRVFGRCPLDFEEISISPKTSSSQKKNGERIIQNGRGIQYTFRLWSKATFFSSLSCFITTAIVVVEIMQQGGVFWQVFPPGEIWPNYQRKNDSYTALLGALTMYFLSSFEIVYNLQVILDGVISFFQTPSLAVWLNDWNMIDTELSGEDSCNYLDKKMRKTRNNLAIFLIILPTLFFACSLYFVGRNKGHPFALGFEMVHVYISGNLLGGEDVKTGMIFWVLKSAFEKVKTRIVKVHQIQDQDQISVPAVLKLAEFRSWSRLLVSIRRQCDSAGKYVAYHQLLSLLSLIYFASAAVFVGARVIMLGIDAEIEGGNARALLTTVIALSGMAWMRLLIKIGMARRITIQERKVAEAVKDLELCEEDESCRYEMEVNPRPGRPDITRDRIAIHSFTIIVTTIVTTADTAASVGITALAARRIEPDTLTRHGRRLLKIVYI</sequence>
<comment type="caution">
    <text evidence="2">The sequence shown here is derived from an EMBL/GenBank/DDBJ whole genome shotgun (WGS) entry which is preliminary data.</text>
</comment>
<feature type="transmembrane region" description="Helical" evidence="1">
    <location>
        <begin position="181"/>
        <end position="201"/>
    </location>
</feature>
<feature type="transmembrane region" description="Helical" evidence="1">
    <location>
        <begin position="110"/>
        <end position="131"/>
    </location>
</feature>
<protein>
    <submittedName>
        <fullName evidence="2">Uncharacterized protein</fullName>
    </submittedName>
</protein>
<name>A0A226DT61_FOLCA</name>
<gene>
    <name evidence="2" type="ORF">Fcan01_17038</name>
</gene>
<feature type="transmembrane region" description="Helical" evidence="1">
    <location>
        <begin position="332"/>
        <end position="352"/>
    </location>
</feature>
<evidence type="ECO:0000313" key="2">
    <source>
        <dbReference type="EMBL" id="OXA48403.1"/>
    </source>
</evidence>
<keyword evidence="1" id="KW-0812">Transmembrane</keyword>
<evidence type="ECO:0000256" key="1">
    <source>
        <dbReference type="SAM" id="Phobius"/>
    </source>
</evidence>
<dbReference type="EMBL" id="LNIX01000012">
    <property type="protein sequence ID" value="OXA48403.1"/>
    <property type="molecule type" value="Genomic_DNA"/>
</dbReference>